<evidence type="ECO:0000313" key="2">
    <source>
        <dbReference type="EMBL" id="GER54115.1"/>
    </source>
</evidence>
<feature type="transmembrane region" description="Helical" evidence="1">
    <location>
        <begin position="23"/>
        <end position="42"/>
    </location>
</feature>
<dbReference type="OrthoDB" id="1931494at2759"/>
<dbReference type="AlphaFoldDB" id="A0A5A7R8R0"/>
<evidence type="ECO:0000313" key="3">
    <source>
        <dbReference type="Proteomes" id="UP000325081"/>
    </source>
</evidence>
<organism evidence="2 3">
    <name type="scientific">Striga asiatica</name>
    <name type="common">Asiatic witchweed</name>
    <name type="synonym">Buchnera asiatica</name>
    <dbReference type="NCBI Taxonomy" id="4170"/>
    <lineage>
        <taxon>Eukaryota</taxon>
        <taxon>Viridiplantae</taxon>
        <taxon>Streptophyta</taxon>
        <taxon>Embryophyta</taxon>
        <taxon>Tracheophyta</taxon>
        <taxon>Spermatophyta</taxon>
        <taxon>Magnoliopsida</taxon>
        <taxon>eudicotyledons</taxon>
        <taxon>Gunneridae</taxon>
        <taxon>Pentapetalae</taxon>
        <taxon>asterids</taxon>
        <taxon>lamiids</taxon>
        <taxon>Lamiales</taxon>
        <taxon>Orobanchaceae</taxon>
        <taxon>Buchnereae</taxon>
        <taxon>Striga</taxon>
    </lineage>
</organism>
<keyword evidence="1" id="KW-1133">Transmembrane helix</keyword>
<keyword evidence="1" id="KW-0812">Transmembrane</keyword>
<protein>
    <submittedName>
        <fullName evidence="2">Ethylene-responsive transcription factor 4</fullName>
    </submittedName>
</protein>
<gene>
    <name evidence="2" type="ORF">STAS_31679</name>
</gene>
<accession>A0A5A7R8R0</accession>
<reference evidence="3" key="1">
    <citation type="journal article" date="2019" name="Curr. Biol.">
        <title>Genome Sequence of Striga asiatica Provides Insight into the Evolution of Plant Parasitism.</title>
        <authorList>
            <person name="Yoshida S."/>
            <person name="Kim S."/>
            <person name="Wafula E.K."/>
            <person name="Tanskanen J."/>
            <person name="Kim Y.M."/>
            <person name="Honaas L."/>
            <person name="Yang Z."/>
            <person name="Spallek T."/>
            <person name="Conn C.E."/>
            <person name="Ichihashi Y."/>
            <person name="Cheong K."/>
            <person name="Cui S."/>
            <person name="Der J.P."/>
            <person name="Gundlach H."/>
            <person name="Jiao Y."/>
            <person name="Hori C."/>
            <person name="Ishida J.K."/>
            <person name="Kasahara H."/>
            <person name="Kiba T."/>
            <person name="Kim M.S."/>
            <person name="Koo N."/>
            <person name="Laohavisit A."/>
            <person name="Lee Y.H."/>
            <person name="Lumba S."/>
            <person name="McCourt P."/>
            <person name="Mortimer J.C."/>
            <person name="Mutuku J.M."/>
            <person name="Nomura T."/>
            <person name="Sasaki-Sekimoto Y."/>
            <person name="Seto Y."/>
            <person name="Wang Y."/>
            <person name="Wakatake T."/>
            <person name="Sakakibara H."/>
            <person name="Demura T."/>
            <person name="Yamaguchi S."/>
            <person name="Yoneyama K."/>
            <person name="Manabe R.I."/>
            <person name="Nelson D.C."/>
            <person name="Schulman A.H."/>
            <person name="Timko M.P."/>
            <person name="dePamphilis C.W."/>
            <person name="Choi D."/>
            <person name="Shirasu K."/>
        </authorList>
    </citation>
    <scope>NUCLEOTIDE SEQUENCE [LARGE SCALE GENOMIC DNA]</scope>
    <source>
        <strain evidence="3">cv. UVA1</strain>
    </source>
</reference>
<dbReference type="Proteomes" id="UP000325081">
    <property type="component" value="Unassembled WGS sequence"/>
</dbReference>
<keyword evidence="1" id="KW-0472">Membrane</keyword>
<sequence length="104" mass="12112">MSESEIQICDSLRDKKRKTLRKFEVWGFLIFCLFFRGGYQFFSRRRRVAVLPNGQPVFPFGAMVHSGMAVAYRLNPAAVRFPRGGANMRTRWTYLMAIEGWISI</sequence>
<comment type="caution">
    <text evidence="2">The sequence shown here is derived from an EMBL/GenBank/DDBJ whole genome shotgun (WGS) entry which is preliminary data.</text>
</comment>
<proteinExistence type="predicted"/>
<feature type="transmembrane region" description="Helical" evidence="1">
    <location>
        <begin position="57"/>
        <end position="74"/>
    </location>
</feature>
<name>A0A5A7R8R0_STRAF</name>
<evidence type="ECO:0000256" key="1">
    <source>
        <dbReference type="SAM" id="Phobius"/>
    </source>
</evidence>
<keyword evidence="3" id="KW-1185">Reference proteome</keyword>
<dbReference type="EMBL" id="BKCP01010959">
    <property type="protein sequence ID" value="GER54115.1"/>
    <property type="molecule type" value="Genomic_DNA"/>
</dbReference>